<evidence type="ECO:0000313" key="3">
    <source>
        <dbReference type="Proteomes" id="UP000184188"/>
    </source>
</evidence>
<evidence type="ECO:0000256" key="1">
    <source>
        <dbReference type="SAM" id="MobiDB-lite"/>
    </source>
</evidence>
<feature type="compositionally biased region" description="Basic residues" evidence="1">
    <location>
        <begin position="63"/>
        <end position="76"/>
    </location>
</feature>
<organism evidence="2 3">
    <name type="scientific">Penicilliopsis zonata CBS 506.65</name>
    <dbReference type="NCBI Taxonomy" id="1073090"/>
    <lineage>
        <taxon>Eukaryota</taxon>
        <taxon>Fungi</taxon>
        <taxon>Dikarya</taxon>
        <taxon>Ascomycota</taxon>
        <taxon>Pezizomycotina</taxon>
        <taxon>Eurotiomycetes</taxon>
        <taxon>Eurotiomycetidae</taxon>
        <taxon>Eurotiales</taxon>
        <taxon>Aspergillaceae</taxon>
        <taxon>Penicilliopsis</taxon>
    </lineage>
</organism>
<name>A0A1L9SMQ5_9EURO</name>
<keyword evidence="3" id="KW-1185">Reference proteome</keyword>
<sequence length="186" mass="20328">MNGTRSYLRRLTAGTRRPHLVLAVDDQRAQGALSATASQGSCRSYPQSILLSQPQKIDTHTHTACRSKTRRLRKSNNRGGRVAERRGEFLAGCLGGGGGTFSRLRDEKHGGGGQYGGPGVHLRLNKLQVTTSPTRYLTHQLPVNNRTGSSSSVYFRSFGVLSRRLLDRRGTAAISISACRWTCLFA</sequence>
<dbReference type="Proteomes" id="UP000184188">
    <property type="component" value="Unassembled WGS sequence"/>
</dbReference>
<dbReference type="GeneID" id="34612736"/>
<proteinExistence type="predicted"/>
<dbReference type="AlphaFoldDB" id="A0A1L9SMQ5"/>
<reference evidence="3" key="1">
    <citation type="journal article" date="2017" name="Genome Biol.">
        <title>Comparative genomics reveals high biological diversity and specific adaptations in the industrially and medically important fungal genus Aspergillus.</title>
        <authorList>
            <person name="de Vries R.P."/>
            <person name="Riley R."/>
            <person name="Wiebenga A."/>
            <person name="Aguilar-Osorio G."/>
            <person name="Amillis S."/>
            <person name="Uchima C.A."/>
            <person name="Anderluh G."/>
            <person name="Asadollahi M."/>
            <person name="Askin M."/>
            <person name="Barry K."/>
            <person name="Battaglia E."/>
            <person name="Bayram O."/>
            <person name="Benocci T."/>
            <person name="Braus-Stromeyer S.A."/>
            <person name="Caldana C."/>
            <person name="Canovas D."/>
            <person name="Cerqueira G.C."/>
            <person name="Chen F."/>
            <person name="Chen W."/>
            <person name="Choi C."/>
            <person name="Clum A."/>
            <person name="Dos Santos R.A."/>
            <person name="Damasio A.R."/>
            <person name="Diallinas G."/>
            <person name="Emri T."/>
            <person name="Fekete E."/>
            <person name="Flipphi M."/>
            <person name="Freyberg S."/>
            <person name="Gallo A."/>
            <person name="Gournas C."/>
            <person name="Habgood R."/>
            <person name="Hainaut M."/>
            <person name="Harispe M.L."/>
            <person name="Henrissat B."/>
            <person name="Hilden K.S."/>
            <person name="Hope R."/>
            <person name="Hossain A."/>
            <person name="Karabika E."/>
            <person name="Karaffa L."/>
            <person name="Karanyi Z."/>
            <person name="Krasevec N."/>
            <person name="Kuo A."/>
            <person name="Kusch H."/>
            <person name="LaButti K."/>
            <person name="Lagendijk E.L."/>
            <person name="Lapidus A."/>
            <person name="Levasseur A."/>
            <person name="Lindquist E."/>
            <person name="Lipzen A."/>
            <person name="Logrieco A.F."/>
            <person name="MacCabe A."/>
            <person name="Maekelae M.R."/>
            <person name="Malavazi I."/>
            <person name="Melin P."/>
            <person name="Meyer V."/>
            <person name="Mielnichuk N."/>
            <person name="Miskei M."/>
            <person name="Molnar A.P."/>
            <person name="Mule G."/>
            <person name="Ngan C.Y."/>
            <person name="Orejas M."/>
            <person name="Orosz E."/>
            <person name="Ouedraogo J.P."/>
            <person name="Overkamp K.M."/>
            <person name="Park H.-S."/>
            <person name="Perrone G."/>
            <person name="Piumi F."/>
            <person name="Punt P.J."/>
            <person name="Ram A.F."/>
            <person name="Ramon A."/>
            <person name="Rauscher S."/>
            <person name="Record E."/>
            <person name="Riano-Pachon D.M."/>
            <person name="Robert V."/>
            <person name="Roehrig J."/>
            <person name="Ruller R."/>
            <person name="Salamov A."/>
            <person name="Salih N.S."/>
            <person name="Samson R.A."/>
            <person name="Sandor E."/>
            <person name="Sanguinetti M."/>
            <person name="Schuetze T."/>
            <person name="Sepcic K."/>
            <person name="Shelest E."/>
            <person name="Sherlock G."/>
            <person name="Sophianopoulou V."/>
            <person name="Squina F.M."/>
            <person name="Sun H."/>
            <person name="Susca A."/>
            <person name="Todd R.B."/>
            <person name="Tsang A."/>
            <person name="Unkles S.E."/>
            <person name="van de Wiele N."/>
            <person name="van Rossen-Uffink D."/>
            <person name="Oliveira J.V."/>
            <person name="Vesth T.C."/>
            <person name="Visser J."/>
            <person name="Yu J.-H."/>
            <person name="Zhou M."/>
            <person name="Andersen M.R."/>
            <person name="Archer D.B."/>
            <person name="Baker S.E."/>
            <person name="Benoit I."/>
            <person name="Brakhage A.A."/>
            <person name="Braus G.H."/>
            <person name="Fischer R."/>
            <person name="Frisvad J.C."/>
            <person name="Goldman G.H."/>
            <person name="Houbraken J."/>
            <person name="Oakley B."/>
            <person name="Pocsi I."/>
            <person name="Scazzocchio C."/>
            <person name="Seiboth B."/>
            <person name="vanKuyk P.A."/>
            <person name="Wortman J."/>
            <person name="Dyer P.S."/>
            <person name="Grigoriev I.V."/>
        </authorList>
    </citation>
    <scope>NUCLEOTIDE SEQUENCE [LARGE SCALE GENOMIC DNA]</scope>
    <source>
        <strain evidence="3">CBS 506.65</strain>
    </source>
</reference>
<feature type="region of interest" description="Disordered" evidence="1">
    <location>
        <begin position="55"/>
        <end position="81"/>
    </location>
</feature>
<accession>A0A1L9SMQ5</accession>
<protein>
    <submittedName>
        <fullName evidence="2">Uncharacterized protein</fullName>
    </submittedName>
</protein>
<dbReference type="EMBL" id="KV878339">
    <property type="protein sequence ID" value="OJJ48334.1"/>
    <property type="molecule type" value="Genomic_DNA"/>
</dbReference>
<evidence type="ECO:0000313" key="2">
    <source>
        <dbReference type="EMBL" id="OJJ48334.1"/>
    </source>
</evidence>
<dbReference type="VEuPathDB" id="FungiDB:ASPZODRAFT_1565707"/>
<dbReference type="RefSeq" id="XP_022582844.1">
    <property type="nucleotide sequence ID" value="XM_022726272.1"/>
</dbReference>
<gene>
    <name evidence="2" type="ORF">ASPZODRAFT_1565707</name>
</gene>